<organism evidence="3 4">
    <name type="scientific">Camellia sinensis</name>
    <name type="common">Tea plant</name>
    <name type="synonym">Thea sinensis</name>
    <dbReference type="NCBI Taxonomy" id="4442"/>
    <lineage>
        <taxon>Eukaryota</taxon>
        <taxon>Viridiplantae</taxon>
        <taxon>Streptophyta</taxon>
        <taxon>Embryophyta</taxon>
        <taxon>Tracheophyta</taxon>
        <taxon>Spermatophyta</taxon>
        <taxon>Magnoliopsida</taxon>
        <taxon>eudicotyledons</taxon>
        <taxon>Gunneridae</taxon>
        <taxon>Pentapetalae</taxon>
        <taxon>asterids</taxon>
        <taxon>Ericales</taxon>
        <taxon>Theaceae</taxon>
        <taxon>Camellia</taxon>
    </lineage>
</organism>
<comment type="caution">
    <text evidence="3">The sequence shown here is derived from an EMBL/GenBank/DDBJ whole genome shotgun (WGS) entry which is preliminary data.</text>
</comment>
<evidence type="ECO:0000256" key="2">
    <source>
        <dbReference type="SAM" id="MobiDB-lite"/>
    </source>
</evidence>
<proteinExistence type="predicted"/>
<name>A0A7J7FYX9_CAMSI</name>
<keyword evidence="4" id="KW-1185">Reference proteome</keyword>
<evidence type="ECO:0000313" key="4">
    <source>
        <dbReference type="Proteomes" id="UP000593564"/>
    </source>
</evidence>
<dbReference type="InterPro" id="IPR004252">
    <property type="entry name" value="Probable_transposase_24"/>
</dbReference>
<sequence>MVLGMKTGRRKKTTTDPIASPSGTSTHDKFEIGEDFHTDQQAQEIVDTKAYLLYKDWRYTLKQHFEKLVEEGVDDPYSHLPTGVCLDDWKHMIDVAWKDASHLKRSKAGKANRSLLPYNHTSRSRSFPIAMSLMVDENGELDFSEFYCKSHKLKKTNKWIDPNVDAMVHLQATATDAEIPFTQEELSRQVLGQRKNYLRGFGIGPRPYSPFDTMARSRDKQMEAMRSEIEGLQENLMKEKEERHRDCEEMMREREELMKEVEEGKKQGRRNKNSLII</sequence>
<accession>A0A7J7FYX9</accession>
<evidence type="ECO:0000313" key="3">
    <source>
        <dbReference type="EMBL" id="KAF5932788.1"/>
    </source>
</evidence>
<gene>
    <name evidence="3" type="ORF">HYC85_028959</name>
</gene>
<feature type="coiled-coil region" evidence="1">
    <location>
        <begin position="215"/>
        <end position="267"/>
    </location>
</feature>
<feature type="region of interest" description="Disordered" evidence="2">
    <location>
        <begin position="1"/>
        <end position="27"/>
    </location>
</feature>
<evidence type="ECO:0000256" key="1">
    <source>
        <dbReference type="SAM" id="Coils"/>
    </source>
</evidence>
<dbReference type="Pfam" id="PF03004">
    <property type="entry name" value="Transposase_24"/>
    <property type="match status" value="1"/>
</dbReference>
<reference evidence="4" key="1">
    <citation type="journal article" date="2020" name="Nat. Commun.">
        <title>Genome assembly of wild tea tree DASZ reveals pedigree and selection history of tea varieties.</title>
        <authorList>
            <person name="Zhang W."/>
            <person name="Zhang Y."/>
            <person name="Qiu H."/>
            <person name="Guo Y."/>
            <person name="Wan H."/>
            <person name="Zhang X."/>
            <person name="Scossa F."/>
            <person name="Alseekh S."/>
            <person name="Zhang Q."/>
            <person name="Wang P."/>
            <person name="Xu L."/>
            <person name="Schmidt M.H."/>
            <person name="Jia X."/>
            <person name="Li D."/>
            <person name="Zhu A."/>
            <person name="Guo F."/>
            <person name="Chen W."/>
            <person name="Ni D."/>
            <person name="Usadel B."/>
            <person name="Fernie A.R."/>
            <person name="Wen W."/>
        </authorList>
    </citation>
    <scope>NUCLEOTIDE SEQUENCE [LARGE SCALE GENOMIC DNA]</scope>
    <source>
        <strain evidence="4">cv. G240</strain>
    </source>
</reference>
<protein>
    <recommendedName>
        <fullName evidence="5">Transposase, Ptta/En/Spm, plant</fullName>
    </recommendedName>
</protein>
<dbReference type="AlphaFoldDB" id="A0A7J7FYX9"/>
<keyword evidence="1" id="KW-0175">Coiled coil</keyword>
<dbReference type="EMBL" id="JACBKZ010000014">
    <property type="protein sequence ID" value="KAF5932788.1"/>
    <property type="molecule type" value="Genomic_DNA"/>
</dbReference>
<reference evidence="3 4" key="2">
    <citation type="submission" date="2020-07" db="EMBL/GenBank/DDBJ databases">
        <title>Genome assembly of wild tea tree DASZ reveals pedigree and selection history of tea varieties.</title>
        <authorList>
            <person name="Zhang W."/>
        </authorList>
    </citation>
    <scope>NUCLEOTIDE SEQUENCE [LARGE SCALE GENOMIC DNA]</scope>
    <source>
        <strain evidence="4">cv. G240</strain>
        <tissue evidence="3">Leaf</tissue>
    </source>
</reference>
<evidence type="ECO:0008006" key="5">
    <source>
        <dbReference type="Google" id="ProtNLM"/>
    </source>
</evidence>
<dbReference type="Proteomes" id="UP000593564">
    <property type="component" value="Unassembled WGS sequence"/>
</dbReference>